<organism evidence="1">
    <name type="scientific">uncultured bacterium</name>
    <name type="common">gcode 4</name>
    <dbReference type="NCBI Taxonomy" id="1234023"/>
    <lineage>
        <taxon>Bacteria</taxon>
        <taxon>environmental samples</taxon>
    </lineage>
</organism>
<proteinExistence type="predicted"/>
<dbReference type="EMBL" id="AMFJ01021616">
    <property type="protein sequence ID" value="EKD66563.1"/>
    <property type="molecule type" value="Genomic_DNA"/>
</dbReference>
<sequence>MTQANLPKEDISSKEFISKLVSLSDMRENTIDKAMSLLETADFTSIFKNVNKAFVLAEKDINSFLLKQEVLPHVRKTSPEEYAKWLSKRIKAWLMPTQFYDYDFSRQKFYTLWKNRKIDINSIYYWSNAFNIMIPEWSSVQFRDIGHCNVFDMNDITKEARIVPIFKDILELLDPEAKELALKWKKNQREITLNLSDAKREYQDFEESFNKEVLPHVRETNPLEYANWLSEAIQRGFMPTHIRNDGVFSKFYTLRNGGKIKINEIYYWAFSFDLFVPKWSSVKFDNVWHCNIYDMNSLTSKEIEKVYERPIDPEIAKYLNDSAKKILKGVYDRKLGSLLEKQPIIQDGLNKLKNELMDNKENIVTYWHLLSSEEKGLIIVAIKKIEEEIRSLEREQVEKRIKEMQMILKELR</sequence>
<name>K2BCS0_9BACT</name>
<reference evidence="1" key="1">
    <citation type="journal article" date="2012" name="Science">
        <title>Fermentation, hydrogen, and sulfur metabolism in multiple uncultivated bacterial phyla.</title>
        <authorList>
            <person name="Wrighton K.C."/>
            <person name="Thomas B.C."/>
            <person name="Sharon I."/>
            <person name="Miller C.S."/>
            <person name="Castelle C.J."/>
            <person name="VerBerkmoes N.C."/>
            <person name="Wilkins M.J."/>
            <person name="Hettich R.L."/>
            <person name="Lipton M.S."/>
            <person name="Williams K.H."/>
            <person name="Long P.E."/>
            <person name="Banfield J.F."/>
        </authorList>
    </citation>
    <scope>NUCLEOTIDE SEQUENCE [LARGE SCALE GENOMIC DNA]</scope>
</reference>
<protein>
    <submittedName>
        <fullName evidence="1">Uncharacterized protein</fullName>
    </submittedName>
</protein>
<accession>K2BCS0</accession>
<gene>
    <name evidence="1" type="ORF">ACD_49C00030G0001</name>
</gene>
<dbReference type="AlphaFoldDB" id="K2BCS0"/>
<evidence type="ECO:0000313" key="1">
    <source>
        <dbReference type="EMBL" id="EKD66563.1"/>
    </source>
</evidence>
<comment type="caution">
    <text evidence="1">The sequence shown here is derived from an EMBL/GenBank/DDBJ whole genome shotgun (WGS) entry which is preliminary data.</text>
</comment>